<keyword evidence="6" id="KW-0614">Plasmid</keyword>
<evidence type="ECO:0000256" key="5">
    <source>
        <dbReference type="SAM" id="Phobius"/>
    </source>
</evidence>
<keyword evidence="7" id="KW-1185">Reference proteome</keyword>
<proteinExistence type="predicted"/>
<keyword evidence="2 5" id="KW-0812">Transmembrane</keyword>
<dbReference type="KEGG" id="fap:GR316_13175"/>
<keyword evidence="4 5" id="KW-0472">Membrane</keyword>
<feature type="transmembrane region" description="Helical" evidence="5">
    <location>
        <begin position="150"/>
        <end position="170"/>
    </location>
</feature>
<evidence type="ECO:0000256" key="3">
    <source>
        <dbReference type="ARBA" id="ARBA00022989"/>
    </source>
</evidence>
<keyword evidence="1" id="KW-1003">Cell membrane</keyword>
<dbReference type="GO" id="GO:0005886">
    <property type="term" value="C:plasma membrane"/>
    <property type="evidence" value="ECO:0007669"/>
    <property type="project" value="InterPro"/>
</dbReference>
<accession>A0A8J8MV91</accession>
<reference evidence="6" key="1">
    <citation type="submission" date="2020-01" db="EMBL/GenBank/DDBJ databases">
        <authorList>
            <person name="Yang Y."/>
            <person name="Kwon Y.M."/>
        </authorList>
    </citation>
    <scope>NUCLEOTIDE SEQUENCE</scope>
    <source>
        <strain evidence="6">PG104</strain>
        <plasmid evidence="6">unnamed3</plasmid>
    </source>
</reference>
<evidence type="ECO:0000256" key="4">
    <source>
        <dbReference type="ARBA" id="ARBA00023136"/>
    </source>
</evidence>
<feature type="transmembrane region" description="Helical" evidence="5">
    <location>
        <begin position="64"/>
        <end position="81"/>
    </location>
</feature>
<organism evidence="6 7">
    <name type="scientific">Falsirhodobacter algicola</name>
    <dbReference type="NCBI Taxonomy" id="2692330"/>
    <lineage>
        <taxon>Bacteria</taxon>
        <taxon>Pseudomonadati</taxon>
        <taxon>Pseudomonadota</taxon>
        <taxon>Alphaproteobacteria</taxon>
        <taxon>Rhodobacterales</taxon>
        <taxon>Paracoccaceae</taxon>
        <taxon>Falsirhodobacter</taxon>
    </lineage>
</organism>
<evidence type="ECO:0000256" key="2">
    <source>
        <dbReference type="ARBA" id="ARBA00022692"/>
    </source>
</evidence>
<sequence length="185" mass="19945">MLNMKVFRSLWRLPAPVLMIALVLLQAGVLALMGRDPGCGCGGDWPWQVRLDPAQNSQHLADPYSVLHLGFGMALLLIFRALRPHWPVARLALIVLVSSSIWEVMENMPAIISVFGYEPGDPRGYDGDSILNSLGDTAFTVAGGMLASRLPVWAVVAALIAVEVGVSLWIDDGYIIGLLRALGLG</sequence>
<dbReference type="InterPro" id="IPR019691">
    <property type="entry name" value="DUF2585"/>
</dbReference>
<dbReference type="Pfam" id="PF10755">
    <property type="entry name" value="DUF2585"/>
    <property type="match status" value="1"/>
</dbReference>
<keyword evidence="3 5" id="KW-1133">Transmembrane helix</keyword>
<evidence type="ECO:0000256" key="1">
    <source>
        <dbReference type="ARBA" id="ARBA00022475"/>
    </source>
</evidence>
<feature type="transmembrane region" description="Helical" evidence="5">
    <location>
        <begin position="88"/>
        <end position="105"/>
    </location>
</feature>
<gene>
    <name evidence="6" type="ORF">GR316_13175</name>
</gene>
<dbReference type="RefSeq" id="WP_211785505.1">
    <property type="nucleotide sequence ID" value="NZ_CP047292.1"/>
</dbReference>
<evidence type="ECO:0000313" key="7">
    <source>
        <dbReference type="Proteomes" id="UP000679284"/>
    </source>
</evidence>
<dbReference type="AlphaFoldDB" id="A0A8J8MV91"/>
<name>A0A8J8MV91_9RHOB</name>
<geneLocation type="plasmid" evidence="6 7">
    <name>unnamed3</name>
</geneLocation>
<evidence type="ECO:0000313" key="6">
    <source>
        <dbReference type="EMBL" id="QUS37325.1"/>
    </source>
</evidence>
<protein>
    <submittedName>
        <fullName evidence="6">DUF2585 family protein</fullName>
    </submittedName>
</protein>
<dbReference type="EMBL" id="CP047292">
    <property type="protein sequence ID" value="QUS37325.1"/>
    <property type="molecule type" value="Genomic_DNA"/>
</dbReference>
<dbReference type="Proteomes" id="UP000679284">
    <property type="component" value="Plasmid unnamed3"/>
</dbReference>